<accession>A0A6I9ZHE1</accession>
<dbReference type="Gene3D" id="1.25.10.10">
    <property type="entry name" value="Leucine-rich Repeat Variant"/>
    <property type="match status" value="1"/>
</dbReference>
<evidence type="ECO:0000256" key="8">
    <source>
        <dbReference type="ARBA" id="ARBA00023015"/>
    </source>
</evidence>
<keyword evidence="7" id="KW-0810">Translation regulation</keyword>
<evidence type="ECO:0000256" key="3">
    <source>
        <dbReference type="ARBA" id="ARBA00006385"/>
    </source>
</evidence>
<comment type="similarity">
    <text evidence="3">Belongs to the CNOT9 family.</text>
</comment>
<dbReference type="InterPro" id="IPR007216">
    <property type="entry name" value="CNOT9"/>
</dbReference>
<evidence type="ECO:0000256" key="10">
    <source>
        <dbReference type="ARBA" id="ARBA00023159"/>
    </source>
</evidence>
<keyword evidence="8" id="KW-0805">Transcription regulation</keyword>
<reference evidence="17" key="2">
    <citation type="submission" date="2025-08" db="UniProtKB">
        <authorList>
            <consortium name="RefSeq"/>
        </authorList>
    </citation>
    <scope>IDENTIFICATION</scope>
    <source>
        <tissue evidence="17">Blood</tissue>
    </source>
</reference>
<dbReference type="SUPFAM" id="SSF48371">
    <property type="entry name" value="ARM repeat"/>
    <property type="match status" value="1"/>
</dbReference>
<keyword evidence="10" id="KW-0010">Activator</keyword>
<dbReference type="InterPro" id="IPR016024">
    <property type="entry name" value="ARM-type_fold"/>
</dbReference>
<dbReference type="InterPro" id="IPR011989">
    <property type="entry name" value="ARM-like"/>
</dbReference>
<dbReference type="GO" id="GO:0005829">
    <property type="term" value="C:cytosol"/>
    <property type="evidence" value="ECO:0007669"/>
    <property type="project" value="UniProtKB-ARBA"/>
</dbReference>
<dbReference type="FunFam" id="1.25.10.10:FF:000037">
    <property type="entry name" value="CCR4-NOT transcription complex subunit 9"/>
    <property type="match status" value="1"/>
</dbReference>
<dbReference type="GeneID" id="106970110"/>
<keyword evidence="11" id="KW-0804">Transcription</keyword>
<sequence>MRTACPQRRPGFSRPSLASGGESEFTLLSGDTCSKPEDAGTSRWRTSFWPRILRGKGQTLGLLTPPRARRREEPVPTALAQVDREKIYQWINELSSPETRENALLELSKKRESVPDLAPMLWHSFGTIAALLQEIVNIYPSINPPTLTAHQSNRVCNALALLQCVASHPETRSAFLAAHIPLFLYPFLHTVSKTRPFEYLRLTSLGVIGALVKTDEQEVINFLLTTEIIPLCLRIMESGSELSKTVATFILQKILLDDTGLAYICQTYERFSHVAMILGKMVLQLSKEPSARLLKHVVRCYLRLSDNPRAREALRQCLPDQLKDTTFAQVLKDDTTTKRWLAQLVKNLQEGQVTDPRGIPLPPQ</sequence>
<evidence type="ECO:0000256" key="12">
    <source>
        <dbReference type="ARBA" id="ARBA00023242"/>
    </source>
</evidence>
<evidence type="ECO:0000256" key="13">
    <source>
        <dbReference type="ARBA" id="ARBA00030283"/>
    </source>
</evidence>
<keyword evidence="12" id="KW-0539">Nucleus</keyword>
<organism evidence="16 17">
    <name type="scientific">Acinonyx jubatus</name>
    <name type="common">Cheetah</name>
    <dbReference type="NCBI Taxonomy" id="32536"/>
    <lineage>
        <taxon>Eukaryota</taxon>
        <taxon>Metazoa</taxon>
        <taxon>Chordata</taxon>
        <taxon>Craniata</taxon>
        <taxon>Vertebrata</taxon>
        <taxon>Euteleostomi</taxon>
        <taxon>Mammalia</taxon>
        <taxon>Eutheria</taxon>
        <taxon>Laurasiatheria</taxon>
        <taxon>Carnivora</taxon>
        <taxon>Feliformia</taxon>
        <taxon>Felidae</taxon>
        <taxon>Felinae</taxon>
        <taxon>Acinonyx</taxon>
    </lineage>
</organism>
<proteinExistence type="inferred from homology"/>
<keyword evidence="9" id="KW-0943">RNA-mediated gene silencing</keyword>
<dbReference type="AlphaFoldDB" id="A0A6I9ZHE1"/>
<evidence type="ECO:0000256" key="1">
    <source>
        <dbReference type="ARBA" id="ARBA00004123"/>
    </source>
</evidence>
<dbReference type="GO" id="GO:0006402">
    <property type="term" value="P:mRNA catabolic process"/>
    <property type="evidence" value="ECO:0007669"/>
    <property type="project" value="InterPro"/>
</dbReference>
<reference evidence="16" key="1">
    <citation type="submission" date="2025-05" db="UniProtKB">
        <authorList>
            <consortium name="RefSeq"/>
        </authorList>
    </citation>
    <scope>NUCLEOTIDE SEQUENCE [LARGE SCALE GENOMIC DNA]</scope>
</reference>
<evidence type="ECO:0000256" key="14">
    <source>
        <dbReference type="ARBA" id="ARBA00046849"/>
    </source>
</evidence>
<dbReference type="CTD" id="9125"/>
<dbReference type="KEGG" id="aju:106970110"/>
<dbReference type="Pfam" id="PF04078">
    <property type="entry name" value="Rcd1"/>
    <property type="match status" value="1"/>
</dbReference>
<evidence type="ECO:0000256" key="4">
    <source>
        <dbReference type="ARBA" id="ARBA00014171"/>
    </source>
</evidence>
<evidence type="ECO:0000256" key="6">
    <source>
        <dbReference type="ARBA" id="ARBA00022491"/>
    </source>
</evidence>
<evidence type="ECO:0000256" key="11">
    <source>
        <dbReference type="ARBA" id="ARBA00023163"/>
    </source>
</evidence>
<protein>
    <recommendedName>
        <fullName evidence="4">CCR4-NOT transcription complex subunit 9</fullName>
    </recommendedName>
    <alternativeName>
        <fullName evidence="13">Cell differentiation protein RQCD1 homolog</fullName>
    </alternativeName>
</protein>
<evidence type="ECO:0000256" key="15">
    <source>
        <dbReference type="SAM" id="MobiDB-lite"/>
    </source>
</evidence>
<dbReference type="GO" id="GO:0006417">
    <property type="term" value="P:regulation of translation"/>
    <property type="evidence" value="ECO:0007669"/>
    <property type="project" value="UniProtKB-KW"/>
</dbReference>
<evidence type="ECO:0000256" key="7">
    <source>
        <dbReference type="ARBA" id="ARBA00022845"/>
    </source>
</evidence>
<keyword evidence="6" id="KW-0678">Repressor</keyword>
<evidence type="ECO:0000256" key="9">
    <source>
        <dbReference type="ARBA" id="ARBA00023158"/>
    </source>
</evidence>
<dbReference type="GO" id="GO:0000932">
    <property type="term" value="C:P-body"/>
    <property type="evidence" value="ECO:0007669"/>
    <property type="project" value="UniProtKB-SubCell"/>
</dbReference>
<evidence type="ECO:0000256" key="2">
    <source>
        <dbReference type="ARBA" id="ARBA00004201"/>
    </source>
</evidence>
<dbReference type="RefSeq" id="XP_014922162.1">
    <property type="nucleotide sequence ID" value="XM_015066676.3"/>
</dbReference>
<evidence type="ECO:0000313" key="16">
    <source>
        <dbReference type="Proteomes" id="UP001652583"/>
    </source>
</evidence>
<evidence type="ECO:0000313" key="17">
    <source>
        <dbReference type="RefSeq" id="XP_014922162.1"/>
    </source>
</evidence>
<dbReference type="GO" id="GO:0031047">
    <property type="term" value="P:regulatory ncRNA-mediated gene silencing"/>
    <property type="evidence" value="ECO:0007669"/>
    <property type="project" value="UniProtKB-KW"/>
</dbReference>
<dbReference type="GO" id="GO:0030014">
    <property type="term" value="C:CCR4-NOT complex"/>
    <property type="evidence" value="ECO:0007669"/>
    <property type="project" value="InterPro"/>
</dbReference>
<keyword evidence="16" id="KW-1185">Reference proteome</keyword>
<dbReference type="Proteomes" id="UP001652583">
    <property type="component" value="Chromosome C1"/>
</dbReference>
<gene>
    <name evidence="17" type="primary">CNOT9</name>
</gene>
<comment type="subunit">
    <text evidence="14">Homodimer. Component of the CCR4-NOT complex; distinct complexes seem to exist that differ in the participation of probably mutually exclusive catalytic subunits. Interacts with MYB, ATF2, RARA, RARB, RARG, RXRA, RXRB and RXRG. Identified in a complex with ATF2 bound to target DNA. Interacts with NANOS2. Directly interacts with ZNF335.</text>
</comment>
<feature type="region of interest" description="Disordered" evidence="15">
    <location>
        <begin position="1"/>
        <end position="42"/>
    </location>
</feature>
<name>A0A6I9ZHE1_ACIJB</name>
<evidence type="ECO:0000256" key="5">
    <source>
        <dbReference type="ARBA" id="ARBA00022490"/>
    </source>
</evidence>
<comment type="subcellular location">
    <subcellularLocation>
        <location evidence="2">Cytoplasm</location>
        <location evidence="2">P-body</location>
    </subcellularLocation>
    <subcellularLocation>
        <location evidence="1">Nucleus</location>
    </subcellularLocation>
</comment>
<dbReference type="GO" id="GO:0005634">
    <property type="term" value="C:nucleus"/>
    <property type="evidence" value="ECO:0007669"/>
    <property type="project" value="UniProtKB-SubCell"/>
</dbReference>
<keyword evidence="5" id="KW-0963">Cytoplasm</keyword>
<dbReference type="OrthoDB" id="1183224at2759"/>
<dbReference type="PANTHER" id="PTHR12262">
    <property type="entry name" value="CCR4-NOT TRANSCRIPTION COMPLEX SUBUNIT 9"/>
    <property type="match status" value="1"/>
</dbReference>